<proteinExistence type="predicted"/>
<comment type="caution">
    <text evidence="2">The sequence shown here is derived from an EMBL/GenBank/DDBJ whole genome shotgun (WGS) entry which is preliminary data.</text>
</comment>
<accession>A0AAW5FBA8</accession>
<name>A0AAW5FBA8_CLOSY</name>
<reference evidence="2" key="1">
    <citation type="journal article" date="2022" name="Cell Host Microbe">
        <title>Colonization of the live biotherapeutic product VE303 and modulation of the microbiota and metabolites in healthy volunteers.</title>
        <authorList>
            <person name="Dsouza M."/>
            <person name="Menon R."/>
            <person name="Crossette E."/>
            <person name="Bhattarai S.K."/>
            <person name="Schneider J."/>
            <person name="Kim Y.G."/>
            <person name="Reddy S."/>
            <person name="Caballero S."/>
            <person name="Felix C."/>
            <person name="Cornacchione L."/>
            <person name="Hendrickson J."/>
            <person name="Watson A.R."/>
            <person name="Minot S.S."/>
            <person name="Greenfield N."/>
            <person name="Schopf L."/>
            <person name="Szabady R."/>
            <person name="Patarroyo J."/>
            <person name="Smith W."/>
            <person name="Harrison P."/>
            <person name="Kuijper E.J."/>
            <person name="Kelly C.P."/>
            <person name="Olle B."/>
            <person name="Bobilev D."/>
            <person name="Silber J.L."/>
            <person name="Bucci V."/>
            <person name="Roberts B."/>
            <person name="Faith J."/>
            <person name="Norman J.M."/>
        </authorList>
    </citation>
    <scope>NUCLEOTIDE SEQUENCE</scope>
    <source>
        <strain evidence="2">VE303-04</strain>
    </source>
</reference>
<evidence type="ECO:0000313" key="3">
    <source>
        <dbReference type="Proteomes" id="UP001203136"/>
    </source>
</evidence>
<evidence type="ECO:0000313" key="1">
    <source>
        <dbReference type="EMBL" id="MCK0085235.1"/>
    </source>
</evidence>
<dbReference type="EMBL" id="JAINVB010000002">
    <property type="protein sequence ID" value="MCK0089157.1"/>
    <property type="molecule type" value="Genomic_DNA"/>
</dbReference>
<protein>
    <submittedName>
        <fullName evidence="2">Uncharacterized protein</fullName>
    </submittedName>
</protein>
<dbReference type="AlphaFoldDB" id="A0AAW5FBA8"/>
<sequence>MRESIFSIDGVELRVNVIKLERGFSVTDTENSGRTQDFSMHRDVAGTFYNYTLEVEPESEHRADYDTFYNIISAPVESHRMIFPYGQETLEFKAYVTQGKDSLKRIDGKNLWSGLSVYFVAMAPQRRP</sequence>
<dbReference type="EMBL" id="JAINVB010000001">
    <property type="protein sequence ID" value="MCK0085235.1"/>
    <property type="molecule type" value="Genomic_DNA"/>
</dbReference>
<dbReference type="Proteomes" id="UP001203136">
    <property type="component" value="Unassembled WGS sequence"/>
</dbReference>
<dbReference type="RefSeq" id="WP_024739766.1">
    <property type="nucleotide sequence ID" value="NZ_JADMOJ010000001.1"/>
</dbReference>
<organism evidence="2 3">
    <name type="scientific">Clostridium symbiosum</name>
    <name type="common">Bacteroides symbiosus</name>
    <dbReference type="NCBI Taxonomy" id="1512"/>
    <lineage>
        <taxon>Bacteria</taxon>
        <taxon>Bacillati</taxon>
        <taxon>Bacillota</taxon>
        <taxon>Clostridia</taxon>
        <taxon>Lachnospirales</taxon>
        <taxon>Lachnospiraceae</taxon>
        <taxon>Otoolea</taxon>
    </lineage>
</organism>
<evidence type="ECO:0000313" key="2">
    <source>
        <dbReference type="EMBL" id="MCK0089157.1"/>
    </source>
</evidence>
<gene>
    <name evidence="1" type="ORF">K5I21_04995</name>
    <name evidence="2" type="ORF">K5I21_25455</name>
</gene>